<evidence type="ECO:0000313" key="5">
    <source>
        <dbReference type="EMBL" id="KAH0960005.1"/>
    </source>
</evidence>
<dbReference type="PANTHER" id="PTHR10730">
    <property type="entry name" value="PROCOLLAGEN-LYSINE,2-OXOGLUTARATE 5-DIOXYGENASE/GLYCOSYLTRANSFERASE 25 FAMILY MEMBER"/>
    <property type="match status" value="1"/>
</dbReference>
<accession>A0A9P8SG23</accession>
<name>A0A9P8SG23_9HYPO</name>
<evidence type="ECO:0000256" key="2">
    <source>
        <dbReference type="ARBA" id="ARBA00022676"/>
    </source>
</evidence>
<keyword evidence="6" id="KW-1185">Reference proteome</keyword>
<keyword evidence="3" id="KW-0808">Transferase</keyword>
<feature type="transmembrane region" description="Helical" evidence="4">
    <location>
        <begin position="12"/>
        <end position="30"/>
    </location>
</feature>
<sequence length="354" mass="39304">MHITRNWSLRLALKGGLAIIALRVIIAYLSTDALSLISQAANISTIRHARPVHAPSHLPRTANRTLGFERVIAISLPERSDKRDALDLMASLTEFDIDWEDGVKASSIAEKAVPYGISLDRAKENFLGSWRGHMNIIRRIVETGISSALILEDDVDWDVHLKSQLSNIAQGTRHVLGESASSFPPDSPYGDGWDVLWLGHCGEYAIQDDETMPSYSRVTQWVDWGAFPPHTRLVHLSGLPVCSFAYAVSQKAAKKILYALSIDGLHTEFDNALAALCRDGRSDASYHLKCLSVNPTIIFHHKPKGRLTGDSDINSQGEDGGERQEGFTESIKWSMRLNLKNILLGRPLEQQFDD</sequence>
<evidence type="ECO:0000256" key="3">
    <source>
        <dbReference type="ARBA" id="ARBA00022679"/>
    </source>
</evidence>
<proteinExistence type="inferred from homology"/>
<dbReference type="Proteomes" id="UP000824596">
    <property type="component" value="Unassembled WGS sequence"/>
</dbReference>
<keyword evidence="2" id="KW-0328">Glycosyltransferase</keyword>
<reference evidence="5" key="1">
    <citation type="submission" date="2021-09" db="EMBL/GenBank/DDBJ databases">
        <title>A high-quality genome of the endoparasitic fungus Hirsutella rhossiliensis with a comparison of Hirsutella genomes reveals transposable elements contributing to genome size variation.</title>
        <authorList>
            <person name="Lin R."/>
            <person name="Jiao Y."/>
            <person name="Sun X."/>
            <person name="Ling J."/>
            <person name="Xie B."/>
            <person name="Cheng X."/>
        </authorList>
    </citation>
    <scope>NUCLEOTIDE SEQUENCE</scope>
    <source>
        <strain evidence="5">HR02</strain>
    </source>
</reference>
<dbReference type="RefSeq" id="XP_044717518.1">
    <property type="nucleotide sequence ID" value="XM_044867497.1"/>
</dbReference>
<dbReference type="CDD" id="cd06532">
    <property type="entry name" value="Glyco_transf_25"/>
    <property type="match status" value="1"/>
</dbReference>
<keyword evidence="4" id="KW-0472">Membrane</keyword>
<protein>
    <submittedName>
        <fullName evidence="5">Glycosyltransferase family 25</fullName>
    </submittedName>
</protein>
<evidence type="ECO:0000313" key="6">
    <source>
        <dbReference type="Proteomes" id="UP000824596"/>
    </source>
</evidence>
<dbReference type="PANTHER" id="PTHR10730:SF53">
    <property type="entry name" value="GLYCOSYLTRANSFERASE 25 FAMILY MEMBER"/>
    <property type="match status" value="1"/>
</dbReference>
<organism evidence="5 6">
    <name type="scientific">Hirsutella rhossiliensis</name>
    <dbReference type="NCBI Taxonomy" id="111463"/>
    <lineage>
        <taxon>Eukaryota</taxon>
        <taxon>Fungi</taxon>
        <taxon>Dikarya</taxon>
        <taxon>Ascomycota</taxon>
        <taxon>Pezizomycotina</taxon>
        <taxon>Sordariomycetes</taxon>
        <taxon>Hypocreomycetidae</taxon>
        <taxon>Hypocreales</taxon>
        <taxon>Ophiocordycipitaceae</taxon>
        <taxon>Hirsutella</taxon>
    </lineage>
</organism>
<evidence type="ECO:0000256" key="1">
    <source>
        <dbReference type="ARBA" id="ARBA00006721"/>
    </source>
</evidence>
<evidence type="ECO:0000256" key="4">
    <source>
        <dbReference type="SAM" id="Phobius"/>
    </source>
</evidence>
<dbReference type="AlphaFoldDB" id="A0A9P8SG23"/>
<keyword evidence="4" id="KW-0812">Transmembrane</keyword>
<keyword evidence="4" id="KW-1133">Transmembrane helix</keyword>
<dbReference type="GeneID" id="68358155"/>
<comment type="caution">
    <text evidence="5">The sequence shown here is derived from an EMBL/GenBank/DDBJ whole genome shotgun (WGS) entry which is preliminary data.</text>
</comment>
<dbReference type="OrthoDB" id="47375at2759"/>
<dbReference type="EMBL" id="JAIZPD010000011">
    <property type="protein sequence ID" value="KAH0960005.1"/>
    <property type="molecule type" value="Genomic_DNA"/>
</dbReference>
<dbReference type="InterPro" id="IPR050757">
    <property type="entry name" value="Collagen_mod_GT25"/>
</dbReference>
<gene>
    <name evidence="5" type="ORF">HRG_09026</name>
</gene>
<comment type="similarity">
    <text evidence="1">Belongs to the glycosyltransferase 25 family.</text>
</comment>
<dbReference type="GO" id="GO:0016740">
    <property type="term" value="F:transferase activity"/>
    <property type="evidence" value="ECO:0007669"/>
    <property type="project" value="UniProtKB-KW"/>
</dbReference>
<dbReference type="InterPro" id="IPR002654">
    <property type="entry name" value="Glyco_trans_25"/>
</dbReference>